<accession>A0A074VCJ1</accession>
<dbReference type="RefSeq" id="XP_040875086.1">
    <property type="nucleotide sequence ID" value="XM_041023740.1"/>
</dbReference>
<proteinExistence type="predicted"/>
<dbReference type="Proteomes" id="UP000030672">
    <property type="component" value="Unassembled WGS sequence"/>
</dbReference>
<name>A0A074VCJ1_AURM1</name>
<gene>
    <name evidence="3" type="ORF">M437DRAFT_60331</name>
</gene>
<dbReference type="SUPFAM" id="SSF57701">
    <property type="entry name" value="Zn2/Cys6 DNA-binding domain"/>
    <property type="match status" value="1"/>
</dbReference>
<reference evidence="3 4" key="1">
    <citation type="journal article" date="2014" name="BMC Genomics">
        <title>Genome sequencing of four Aureobasidium pullulans varieties: biotechnological potential, stress tolerance, and description of new species.</title>
        <authorList>
            <person name="Gostin Ar C."/>
            <person name="Ohm R.A."/>
            <person name="Kogej T."/>
            <person name="Sonjak S."/>
            <person name="Turk M."/>
            <person name="Zajc J."/>
            <person name="Zalar P."/>
            <person name="Grube M."/>
            <person name="Sun H."/>
            <person name="Han J."/>
            <person name="Sharma A."/>
            <person name="Chiniquy J."/>
            <person name="Ngan C.Y."/>
            <person name="Lipzen A."/>
            <person name="Barry K."/>
            <person name="Grigoriev I.V."/>
            <person name="Gunde-Cimerman N."/>
        </authorList>
    </citation>
    <scope>NUCLEOTIDE SEQUENCE [LARGE SCALE GENOMIC DNA]</scope>
    <source>
        <strain evidence="3 4">CBS 110374</strain>
    </source>
</reference>
<evidence type="ECO:0000313" key="3">
    <source>
        <dbReference type="EMBL" id="KEQ58063.1"/>
    </source>
</evidence>
<dbReference type="InterPro" id="IPR036864">
    <property type="entry name" value="Zn2-C6_fun-type_DNA-bd_sf"/>
</dbReference>
<dbReference type="GO" id="GO:0008270">
    <property type="term" value="F:zinc ion binding"/>
    <property type="evidence" value="ECO:0007669"/>
    <property type="project" value="InterPro"/>
</dbReference>
<dbReference type="PANTHER" id="PTHR38111">
    <property type="entry name" value="ZN(2)-C6 FUNGAL-TYPE DOMAIN-CONTAINING PROTEIN-RELATED"/>
    <property type="match status" value="1"/>
</dbReference>
<dbReference type="InterPro" id="IPR001138">
    <property type="entry name" value="Zn2Cys6_DnaBD"/>
</dbReference>
<dbReference type="EMBL" id="KL584861">
    <property type="protein sequence ID" value="KEQ58063.1"/>
    <property type="molecule type" value="Genomic_DNA"/>
</dbReference>
<sequence length="528" mass="59899">MIDQEEQADQKSQRCFSCRQRKVRCDRIHPTCGACTRLSLSCSWEPPWKFKDQRRFVERRYDVTGLIPSRRTWDKLEFVDNVCFPSPQSLSSADDTGSRSSPRSPVRDLQFQLPVSVDPAPSTRLQMLAVALQHYLPYDEQNYRCQSIEQWPTLNVLNFKNTSLITADPLVNAAVDAFTLAQAAISLTDPRLAFASIRRYNTCLQVLRVVLKAETGHRKCDILLSMLVLQTLEYTRPTAQPGGYFMHIQGMAHFLAKEVPQRLSSCYETILFQSARQASILSSIALGKRTPFDTEEWISLSQSAPLVTSETRLLDIAVKIPNLLVPDHHNMGDSLHLSTLLAVQRSLGHWIEAYRNQKMVILLQAFDPALFPDFAQVVSHDLGGRQVLFCASFNDAWYLSLAWSLLFIVQSAHLYILVSSSEPTLELECQQLKVSLQTTASALCSTIPQFFDKTWGFVARSSINLSLQLLTYYYQSVGDDSMIEFCLRVRRALGRPELGHEIVTETEEMAFERYFSSLRIAETGRDAS</sequence>
<feature type="domain" description="Zn(2)-C6 fungal-type" evidence="2">
    <location>
        <begin position="14"/>
        <end position="44"/>
    </location>
</feature>
<dbReference type="HOGENOM" id="CLU_021599_6_0_1"/>
<dbReference type="SMART" id="SM00066">
    <property type="entry name" value="GAL4"/>
    <property type="match status" value="1"/>
</dbReference>
<dbReference type="PROSITE" id="PS50048">
    <property type="entry name" value="ZN2_CY6_FUNGAL_2"/>
    <property type="match status" value="1"/>
</dbReference>
<keyword evidence="1" id="KW-0539">Nucleus</keyword>
<evidence type="ECO:0000259" key="2">
    <source>
        <dbReference type="PROSITE" id="PS50048"/>
    </source>
</evidence>
<dbReference type="AlphaFoldDB" id="A0A074VCJ1"/>
<dbReference type="GO" id="GO:0000981">
    <property type="term" value="F:DNA-binding transcription factor activity, RNA polymerase II-specific"/>
    <property type="evidence" value="ECO:0007669"/>
    <property type="project" value="InterPro"/>
</dbReference>
<protein>
    <recommendedName>
        <fullName evidence="2">Zn(2)-C6 fungal-type domain-containing protein</fullName>
    </recommendedName>
</protein>
<dbReference type="InterPro" id="IPR053178">
    <property type="entry name" value="Osmoadaptation_assoc"/>
</dbReference>
<dbReference type="Pfam" id="PF00172">
    <property type="entry name" value="Zn_clus"/>
    <property type="match status" value="1"/>
</dbReference>
<dbReference type="GeneID" id="63917113"/>
<keyword evidence="4" id="KW-1185">Reference proteome</keyword>
<dbReference type="STRING" id="1043003.A0A074VCJ1"/>
<dbReference type="Gene3D" id="4.10.240.10">
    <property type="entry name" value="Zn(2)-C6 fungal-type DNA-binding domain"/>
    <property type="match status" value="1"/>
</dbReference>
<dbReference type="PANTHER" id="PTHR38111:SF2">
    <property type="entry name" value="FINGER DOMAIN PROTEIN, PUTATIVE (AFU_ORTHOLOGUE AFUA_1G01560)-RELATED"/>
    <property type="match status" value="1"/>
</dbReference>
<evidence type="ECO:0000256" key="1">
    <source>
        <dbReference type="ARBA" id="ARBA00023242"/>
    </source>
</evidence>
<evidence type="ECO:0000313" key="4">
    <source>
        <dbReference type="Proteomes" id="UP000030672"/>
    </source>
</evidence>
<organism evidence="3 4">
    <name type="scientific">Aureobasidium melanogenum (strain CBS 110374)</name>
    <name type="common">Aureobasidium pullulans var. melanogenum</name>
    <dbReference type="NCBI Taxonomy" id="1043003"/>
    <lineage>
        <taxon>Eukaryota</taxon>
        <taxon>Fungi</taxon>
        <taxon>Dikarya</taxon>
        <taxon>Ascomycota</taxon>
        <taxon>Pezizomycotina</taxon>
        <taxon>Dothideomycetes</taxon>
        <taxon>Dothideomycetidae</taxon>
        <taxon>Dothideales</taxon>
        <taxon>Saccotheciaceae</taxon>
        <taxon>Aureobasidium</taxon>
    </lineage>
</organism>
<dbReference type="CDD" id="cd00067">
    <property type="entry name" value="GAL4"/>
    <property type="match status" value="1"/>
</dbReference>